<dbReference type="PANTHER" id="PTHR12802">
    <property type="entry name" value="SWI/SNF COMPLEX-RELATED"/>
    <property type="match status" value="1"/>
</dbReference>
<dbReference type="InterPro" id="IPR006447">
    <property type="entry name" value="Myb_dom_plants"/>
</dbReference>
<dbReference type="EMBL" id="CANTFL010001312">
    <property type="protein sequence ID" value="CAI5736384.1"/>
    <property type="molecule type" value="Genomic_DNA"/>
</dbReference>
<evidence type="ECO:0000256" key="1">
    <source>
        <dbReference type="ARBA" id="ARBA00023015"/>
    </source>
</evidence>
<dbReference type="GO" id="GO:0003677">
    <property type="term" value="F:DNA binding"/>
    <property type="evidence" value="ECO:0007669"/>
    <property type="project" value="InterPro"/>
</dbReference>
<protein>
    <recommendedName>
        <fullName evidence="9">HTH myb-type domain-containing protein</fullName>
    </recommendedName>
</protein>
<dbReference type="NCBIfam" id="TIGR01557">
    <property type="entry name" value="myb_SHAQKYF"/>
    <property type="match status" value="1"/>
</dbReference>
<dbReference type="InterPro" id="IPR017930">
    <property type="entry name" value="Myb_dom"/>
</dbReference>
<evidence type="ECO:0000256" key="4">
    <source>
        <dbReference type="SAM" id="MobiDB-lite"/>
    </source>
</evidence>
<accession>A0AAV0ULI8</accession>
<keyword evidence="8" id="KW-1185">Reference proteome</keyword>
<comment type="caution">
    <text evidence="7">The sequence shown here is derived from an EMBL/GenBank/DDBJ whole genome shotgun (WGS) entry which is preliminary data.</text>
</comment>
<dbReference type="PROSITE" id="PS50090">
    <property type="entry name" value="MYB_LIKE"/>
    <property type="match status" value="1"/>
</dbReference>
<keyword evidence="1" id="KW-0805">Transcription regulation</keyword>
<name>A0AAV0ULI8_HYABA</name>
<feature type="compositionally biased region" description="Polar residues" evidence="4">
    <location>
        <begin position="113"/>
        <end position="124"/>
    </location>
</feature>
<dbReference type="AlphaFoldDB" id="A0AAV0ULI8"/>
<dbReference type="InterPro" id="IPR009057">
    <property type="entry name" value="Homeodomain-like_sf"/>
</dbReference>
<evidence type="ECO:0000256" key="3">
    <source>
        <dbReference type="ARBA" id="ARBA00023242"/>
    </source>
</evidence>
<evidence type="ECO:0000259" key="6">
    <source>
        <dbReference type="PROSITE" id="PS51294"/>
    </source>
</evidence>
<dbReference type="PANTHER" id="PTHR12802:SF173">
    <property type="entry name" value="MYB-LIKE PROTEIN K"/>
    <property type="match status" value="1"/>
</dbReference>
<evidence type="ECO:0008006" key="9">
    <source>
        <dbReference type="Google" id="ProtNLM"/>
    </source>
</evidence>
<evidence type="ECO:0000313" key="8">
    <source>
        <dbReference type="Proteomes" id="UP001162031"/>
    </source>
</evidence>
<dbReference type="InterPro" id="IPR001005">
    <property type="entry name" value="SANT/Myb"/>
</dbReference>
<feature type="region of interest" description="Disordered" evidence="4">
    <location>
        <begin position="104"/>
        <end position="125"/>
    </location>
</feature>
<dbReference type="Proteomes" id="UP001162031">
    <property type="component" value="Unassembled WGS sequence"/>
</dbReference>
<dbReference type="SMART" id="SM00717">
    <property type="entry name" value="SANT"/>
    <property type="match status" value="1"/>
</dbReference>
<reference evidence="7" key="1">
    <citation type="submission" date="2022-12" db="EMBL/GenBank/DDBJ databases">
        <authorList>
            <person name="Webb A."/>
        </authorList>
    </citation>
    <scope>NUCLEOTIDE SEQUENCE</scope>
    <source>
        <strain evidence="7">Hp1</strain>
    </source>
</reference>
<dbReference type="PROSITE" id="PS51294">
    <property type="entry name" value="HTH_MYB"/>
    <property type="match status" value="1"/>
</dbReference>
<feature type="domain" description="Myb-like" evidence="5">
    <location>
        <begin position="160"/>
        <end position="211"/>
    </location>
</feature>
<proteinExistence type="predicted"/>
<organism evidence="7 8">
    <name type="scientific">Hyaloperonospora brassicae</name>
    <name type="common">Brassica downy mildew</name>
    <name type="synonym">Peronospora brassicae</name>
    <dbReference type="NCBI Taxonomy" id="162125"/>
    <lineage>
        <taxon>Eukaryota</taxon>
        <taxon>Sar</taxon>
        <taxon>Stramenopiles</taxon>
        <taxon>Oomycota</taxon>
        <taxon>Peronosporomycetes</taxon>
        <taxon>Peronosporales</taxon>
        <taxon>Peronosporaceae</taxon>
        <taxon>Hyaloperonospora</taxon>
    </lineage>
</organism>
<keyword evidence="2" id="KW-0804">Transcription</keyword>
<feature type="domain" description="HTH myb-type" evidence="6">
    <location>
        <begin position="166"/>
        <end position="215"/>
    </location>
</feature>
<sequence>MYTDSDCDRPLWQHQTAPLERVPPLFHAQADWFSLQEASPRQLDPAPLLTPQQLQQQSPVSSWSKDTGRTSINCTTGSRHDAHEYGALPLLASELAPAPLDVWTNESDDVQSPRPQTAPFQSSPLRVRPEPALADTDELYTRLQDGKPFAQQQSVVRRRSKQIAVGRWHSDEHEWFLKGLEMFQGPAWGEIARLIGTRTSTQVRTHAQKFFTKLARLNQTMPHFELQIQKERARLVAQGASSAPHSAQGTAPRASLLATLSPCKHLDSNGLRQPRKAFSGDASLLFSAATEDRDAHDVHQLMLPRGDVDSMERAFASPSADEPLATAEWPPHHSWTSCEGASLWPLTSPTSPTASLQLTAMQMDSDRLQHALVPSVESDVDSSLPSMTKLLYRSSATSS</sequence>
<dbReference type="Gene3D" id="1.10.10.60">
    <property type="entry name" value="Homeodomain-like"/>
    <property type="match status" value="1"/>
</dbReference>
<evidence type="ECO:0000256" key="2">
    <source>
        <dbReference type="ARBA" id="ARBA00023163"/>
    </source>
</evidence>
<dbReference type="SUPFAM" id="SSF46689">
    <property type="entry name" value="Homeodomain-like"/>
    <property type="match status" value="1"/>
</dbReference>
<keyword evidence="3" id="KW-0539">Nucleus</keyword>
<dbReference type="Pfam" id="PF00249">
    <property type="entry name" value="Myb_DNA-binding"/>
    <property type="match status" value="1"/>
</dbReference>
<evidence type="ECO:0000259" key="5">
    <source>
        <dbReference type="PROSITE" id="PS50090"/>
    </source>
</evidence>
<dbReference type="CDD" id="cd00167">
    <property type="entry name" value="SANT"/>
    <property type="match status" value="1"/>
</dbReference>
<gene>
    <name evidence="7" type="ORF">HBR001_LOCUS6807</name>
</gene>
<evidence type="ECO:0000313" key="7">
    <source>
        <dbReference type="EMBL" id="CAI5736384.1"/>
    </source>
</evidence>